<dbReference type="Gene3D" id="3.20.80.10">
    <property type="entry name" value="Regulatory factor, effector binding domain"/>
    <property type="match status" value="1"/>
</dbReference>
<dbReference type="CDD" id="cd01107">
    <property type="entry name" value="HTH_BmrR"/>
    <property type="match status" value="1"/>
</dbReference>
<dbReference type="SUPFAM" id="SSF46955">
    <property type="entry name" value="Putative DNA-binding domain"/>
    <property type="match status" value="1"/>
</dbReference>
<dbReference type="SMART" id="SM00422">
    <property type="entry name" value="HTH_MERR"/>
    <property type="match status" value="1"/>
</dbReference>
<protein>
    <submittedName>
        <fullName evidence="3">MerR family transcriptional regulator</fullName>
    </submittedName>
</protein>
<comment type="caution">
    <text evidence="3">The sequence shown here is derived from an EMBL/GenBank/DDBJ whole genome shotgun (WGS) entry which is preliminary data.</text>
</comment>
<dbReference type="PANTHER" id="PTHR30204">
    <property type="entry name" value="REDOX-CYCLING DRUG-SENSING TRANSCRIPTIONAL ACTIVATOR SOXR"/>
    <property type="match status" value="1"/>
</dbReference>
<dbReference type="InterPro" id="IPR000551">
    <property type="entry name" value="MerR-type_HTH_dom"/>
</dbReference>
<gene>
    <name evidence="3" type="ORF">GHK86_21165</name>
</gene>
<dbReference type="InterPro" id="IPR029442">
    <property type="entry name" value="GyrI-like"/>
</dbReference>
<dbReference type="Gene3D" id="1.10.1660.10">
    <property type="match status" value="1"/>
</dbReference>
<accession>A0ABW9R0F5</accession>
<evidence type="ECO:0000259" key="2">
    <source>
        <dbReference type="PROSITE" id="PS50937"/>
    </source>
</evidence>
<dbReference type="InterPro" id="IPR009061">
    <property type="entry name" value="DNA-bd_dom_put_sf"/>
</dbReference>
<dbReference type="SUPFAM" id="SSF55136">
    <property type="entry name" value="Probable bacterial effector-binding domain"/>
    <property type="match status" value="1"/>
</dbReference>
<reference evidence="3 4" key="1">
    <citation type="submission" date="2019-11" db="EMBL/GenBank/DDBJ databases">
        <title>Acidiferrimicrobium australis gen. nov., sp. nov., an acidophilic and obligately heterotrophic, member of the Actinobacteria that catalyses dissimilatory oxido- reduction of iron isolated from metal-rich acidic water in Chile.</title>
        <authorList>
            <person name="Gonzalez D."/>
            <person name="Huber K."/>
            <person name="Hedrich S."/>
            <person name="Rojas-Villalobos C."/>
            <person name="Quatrini R."/>
            <person name="Dinamarca M.A."/>
            <person name="Schwarz A."/>
            <person name="Canales C."/>
            <person name="Nancucheo I."/>
        </authorList>
    </citation>
    <scope>NUCLEOTIDE SEQUENCE [LARGE SCALE GENOMIC DNA]</scope>
    <source>
        <strain evidence="3 4">USS-CCA1</strain>
    </source>
</reference>
<dbReference type="PROSITE" id="PS50937">
    <property type="entry name" value="HTH_MERR_2"/>
    <property type="match status" value="1"/>
</dbReference>
<feature type="domain" description="HTH merR-type" evidence="2">
    <location>
        <begin position="1"/>
        <end position="71"/>
    </location>
</feature>
<sequence length="273" mass="30347">MLTIGDFARLGQVSPRMLRHYDEIDLLRPDRVDPVTGYRLYDVRQLGRLHRIVALRDMGFGLEQIAQVLSEEVSVDELRGMLRLRRAQIARTVEEEQGRLRRVEAHLRALEWSDTVELQDVVVKQTVPVRVARATATGLSHADIGAAFGRLLPRVLAHLEAAGVAPGLSVGVYEDQGGSVPEGELVLHAGFAIGDRDLPDGDDVHVVDLPVVEVAAATYRGPNDGIVAAWEALVRWVDDSGYRLVGDCRELYHEWDDTDPSRNVMELQQPIAR</sequence>
<keyword evidence="1" id="KW-0238">DNA-binding</keyword>
<dbReference type="EMBL" id="WJHE01001533">
    <property type="protein sequence ID" value="MST35229.1"/>
    <property type="molecule type" value="Genomic_DNA"/>
</dbReference>
<dbReference type="Pfam" id="PF13411">
    <property type="entry name" value="MerR_1"/>
    <property type="match status" value="1"/>
</dbReference>
<name>A0ABW9R0F5_9ACTN</name>
<dbReference type="Proteomes" id="UP000437736">
    <property type="component" value="Unassembled WGS sequence"/>
</dbReference>
<keyword evidence="4" id="KW-1185">Reference proteome</keyword>
<dbReference type="InterPro" id="IPR011256">
    <property type="entry name" value="Reg_factor_effector_dom_sf"/>
</dbReference>
<organism evidence="3 4">
    <name type="scientific">Acidiferrimicrobium australe</name>
    <dbReference type="NCBI Taxonomy" id="2664430"/>
    <lineage>
        <taxon>Bacteria</taxon>
        <taxon>Bacillati</taxon>
        <taxon>Actinomycetota</taxon>
        <taxon>Acidimicrobiia</taxon>
        <taxon>Acidimicrobiales</taxon>
        <taxon>Acidimicrobiaceae</taxon>
        <taxon>Acidiferrimicrobium</taxon>
    </lineage>
</organism>
<proteinExistence type="predicted"/>
<dbReference type="PANTHER" id="PTHR30204:SF97">
    <property type="entry name" value="MERR FAMILY REGULATORY PROTEIN"/>
    <property type="match status" value="1"/>
</dbReference>
<dbReference type="InterPro" id="IPR010499">
    <property type="entry name" value="AraC_E-bd"/>
</dbReference>
<dbReference type="InterPro" id="IPR047057">
    <property type="entry name" value="MerR_fam"/>
</dbReference>
<evidence type="ECO:0000256" key="1">
    <source>
        <dbReference type="ARBA" id="ARBA00023125"/>
    </source>
</evidence>
<dbReference type="SMART" id="SM00871">
    <property type="entry name" value="AraC_E_bind"/>
    <property type="match status" value="1"/>
</dbReference>
<evidence type="ECO:0000313" key="3">
    <source>
        <dbReference type="EMBL" id="MST35229.1"/>
    </source>
</evidence>
<evidence type="ECO:0000313" key="4">
    <source>
        <dbReference type="Proteomes" id="UP000437736"/>
    </source>
</evidence>
<dbReference type="Pfam" id="PF06445">
    <property type="entry name" value="GyrI-like"/>
    <property type="match status" value="1"/>
</dbReference>